<reference evidence="6 7" key="1">
    <citation type="submission" date="2024-04" db="EMBL/GenBank/DDBJ databases">
        <title>Draft genome sequence of Thalassolituus maritimus NBRC 116585.</title>
        <authorList>
            <person name="Miyakawa T."/>
            <person name="Kusuya Y."/>
            <person name="Miura T."/>
        </authorList>
    </citation>
    <scope>NUCLEOTIDE SEQUENCE [LARGE SCALE GENOMIC DNA]</scope>
    <source>
        <strain evidence="6 7">5NW40-0001</strain>
    </source>
</reference>
<dbReference type="CDD" id="cd01949">
    <property type="entry name" value="GGDEF"/>
    <property type="match status" value="1"/>
</dbReference>
<feature type="region of interest" description="Disordered" evidence="4">
    <location>
        <begin position="180"/>
        <end position="240"/>
    </location>
</feature>
<sequence length="589" mass="64727">MAAAKQGPSEQQWRDKYLSLNEKYDKLKLQVGTRNEQLRRGLVLVSLLSEGQSSSLDSTLHALREAMRGSTGDLNKSIGALDKQVRSFEVSHESDSASLAQQISLMAEKLCHCQIPKPLVNEIRELRKQAPDALTSWEGYAVQLKGWASVLDTLAGLDETMGDEGKGPWWRKIFSRSDEAATTASEKTDVAGDVPASDPASSNPASSNPASIEAKTGNTAPDSATPEANASTDTNTDEAEPGFSTIAKEVASTLNGLIARLVVPERLNQRSGELQKRLSDGLHWYEFVSILEDTSQFLLDCLGSGQEEFERFLQSLDKRLQAIQTMVSDANKGQADRESARTSLETMVRDQIDDIRSVVNGLGNLGELGSSVRDHLTTIVKAMEQYQEAETQREARLAEQLEVLQARLSEMEAEASQARQIIEDQKKRATLDHLTGLPNRAAYEVQLGEELMKRSRGGRSLSFIICDVDHFKKINDTYGHIAGDKVLQLLATTLRKNLRGSDFIARYGGEEFVVLLPGTPADAAAGVAEKLRASIEACPFNFRGQRVTITMSFGISEFRALEAPETVFDRADKALYKAKEEGRNRCVVS</sequence>
<dbReference type="EMBL" id="BAABWH010000002">
    <property type="protein sequence ID" value="GAA6144817.1"/>
    <property type="molecule type" value="Genomic_DNA"/>
</dbReference>
<dbReference type="InterPro" id="IPR000160">
    <property type="entry name" value="GGDEF_dom"/>
</dbReference>
<gene>
    <name evidence="6" type="ORF">NBRC116585_09340</name>
</gene>
<dbReference type="InterPro" id="IPR029787">
    <property type="entry name" value="Nucleotide_cyclase"/>
</dbReference>
<dbReference type="Pfam" id="PF00990">
    <property type="entry name" value="GGDEF"/>
    <property type="match status" value="1"/>
</dbReference>
<evidence type="ECO:0000256" key="2">
    <source>
        <dbReference type="ARBA" id="ARBA00034247"/>
    </source>
</evidence>
<evidence type="ECO:0000259" key="5">
    <source>
        <dbReference type="PROSITE" id="PS50887"/>
    </source>
</evidence>
<dbReference type="PANTHER" id="PTHR45138:SF9">
    <property type="entry name" value="DIGUANYLATE CYCLASE DGCM-RELATED"/>
    <property type="match status" value="1"/>
</dbReference>
<dbReference type="InterPro" id="IPR050469">
    <property type="entry name" value="Diguanylate_Cyclase"/>
</dbReference>
<evidence type="ECO:0000313" key="6">
    <source>
        <dbReference type="EMBL" id="GAA6144817.1"/>
    </source>
</evidence>
<keyword evidence="7" id="KW-1185">Reference proteome</keyword>
<dbReference type="Gene3D" id="3.30.70.270">
    <property type="match status" value="1"/>
</dbReference>
<evidence type="ECO:0000256" key="4">
    <source>
        <dbReference type="SAM" id="MobiDB-lite"/>
    </source>
</evidence>
<dbReference type="RefSeq" id="WP_353293759.1">
    <property type="nucleotide sequence ID" value="NZ_BAABWH010000002.1"/>
</dbReference>
<feature type="compositionally biased region" description="Low complexity" evidence="4">
    <location>
        <begin position="195"/>
        <end position="211"/>
    </location>
</feature>
<name>A0ABP9ZXL3_9GAMM</name>
<dbReference type="InterPro" id="IPR048516">
    <property type="entry name" value="DGCcoil"/>
</dbReference>
<dbReference type="PROSITE" id="PS50887">
    <property type="entry name" value="GGDEF"/>
    <property type="match status" value="1"/>
</dbReference>
<feature type="domain" description="GGDEF" evidence="5">
    <location>
        <begin position="459"/>
        <end position="589"/>
    </location>
</feature>
<dbReference type="InterPro" id="IPR043128">
    <property type="entry name" value="Rev_trsase/Diguanyl_cyclase"/>
</dbReference>
<comment type="catalytic activity">
    <reaction evidence="2">
        <text>2 GTP = 3',3'-c-di-GMP + 2 diphosphate</text>
        <dbReference type="Rhea" id="RHEA:24898"/>
        <dbReference type="ChEBI" id="CHEBI:33019"/>
        <dbReference type="ChEBI" id="CHEBI:37565"/>
        <dbReference type="ChEBI" id="CHEBI:58805"/>
        <dbReference type="EC" id="2.7.7.65"/>
    </reaction>
</comment>
<dbReference type="PANTHER" id="PTHR45138">
    <property type="entry name" value="REGULATORY COMPONENTS OF SENSORY TRANSDUCTION SYSTEM"/>
    <property type="match status" value="1"/>
</dbReference>
<keyword evidence="3" id="KW-0175">Coiled coil</keyword>
<dbReference type="NCBIfam" id="TIGR00254">
    <property type="entry name" value="GGDEF"/>
    <property type="match status" value="1"/>
</dbReference>
<dbReference type="EC" id="2.7.7.65" evidence="1"/>
<evidence type="ECO:0000256" key="3">
    <source>
        <dbReference type="SAM" id="Coils"/>
    </source>
</evidence>
<feature type="compositionally biased region" description="Polar residues" evidence="4">
    <location>
        <begin position="216"/>
        <end position="234"/>
    </location>
</feature>
<proteinExistence type="predicted"/>
<organism evidence="6 7">
    <name type="scientific">Thalassolituus maritimus</name>
    <dbReference type="NCBI Taxonomy" id="484498"/>
    <lineage>
        <taxon>Bacteria</taxon>
        <taxon>Pseudomonadati</taxon>
        <taxon>Pseudomonadota</taxon>
        <taxon>Gammaproteobacteria</taxon>
        <taxon>Oceanospirillales</taxon>
        <taxon>Oceanospirillaceae</taxon>
        <taxon>Thalassolituus</taxon>
    </lineage>
</organism>
<feature type="coiled-coil region" evidence="3">
    <location>
        <begin position="379"/>
        <end position="428"/>
    </location>
</feature>
<evidence type="ECO:0000256" key="1">
    <source>
        <dbReference type="ARBA" id="ARBA00012528"/>
    </source>
</evidence>
<dbReference type="Proteomes" id="UP001481413">
    <property type="component" value="Unassembled WGS sequence"/>
</dbReference>
<accession>A0ABP9ZXL3</accession>
<dbReference type="Pfam" id="PF20975">
    <property type="entry name" value="DGCcoil"/>
    <property type="match status" value="1"/>
</dbReference>
<evidence type="ECO:0000313" key="7">
    <source>
        <dbReference type="Proteomes" id="UP001481413"/>
    </source>
</evidence>
<comment type="caution">
    <text evidence="6">The sequence shown here is derived from an EMBL/GenBank/DDBJ whole genome shotgun (WGS) entry which is preliminary data.</text>
</comment>
<dbReference type="SMART" id="SM00267">
    <property type="entry name" value="GGDEF"/>
    <property type="match status" value="1"/>
</dbReference>
<protein>
    <recommendedName>
        <fullName evidence="1">diguanylate cyclase</fullName>
        <ecNumber evidence="1">2.7.7.65</ecNumber>
    </recommendedName>
</protein>
<dbReference type="SUPFAM" id="SSF55073">
    <property type="entry name" value="Nucleotide cyclase"/>
    <property type="match status" value="1"/>
</dbReference>